<dbReference type="PANTHER" id="PTHR41248:SF1">
    <property type="entry name" value="NORD PROTEIN"/>
    <property type="match status" value="1"/>
</dbReference>
<protein>
    <recommendedName>
        <fullName evidence="2">VWFA domain-containing protein</fullName>
    </recommendedName>
</protein>
<name>A0A1C7IF92_9FIRM</name>
<dbReference type="InterPro" id="IPR025861">
    <property type="entry name" value="CobT_VWA_dom"/>
</dbReference>
<feature type="region of interest" description="Disordered" evidence="1">
    <location>
        <begin position="319"/>
        <end position="430"/>
    </location>
</feature>
<dbReference type="CDD" id="cd01454">
    <property type="entry name" value="vWA_norD_type"/>
    <property type="match status" value="1"/>
</dbReference>
<dbReference type="SMART" id="SM00327">
    <property type="entry name" value="VWA"/>
    <property type="match status" value="1"/>
</dbReference>
<dbReference type="PROSITE" id="PS50234">
    <property type="entry name" value="VWFA"/>
    <property type="match status" value="1"/>
</dbReference>
<evidence type="ECO:0000256" key="1">
    <source>
        <dbReference type="SAM" id="MobiDB-lite"/>
    </source>
</evidence>
<dbReference type="Gene3D" id="3.40.50.410">
    <property type="entry name" value="von Willebrand factor, type A domain"/>
    <property type="match status" value="1"/>
</dbReference>
<evidence type="ECO:0000313" key="3">
    <source>
        <dbReference type="EMBL" id="ANU77523.1"/>
    </source>
</evidence>
<keyword evidence="4" id="KW-1185">Reference proteome</keyword>
<dbReference type="EMBL" id="CP015405">
    <property type="protein sequence ID" value="ANU77523.1"/>
    <property type="molecule type" value="Genomic_DNA"/>
</dbReference>
<reference evidence="3" key="1">
    <citation type="submission" date="2017-04" db="EMBL/GenBank/DDBJ databases">
        <title>Complete Genome Sequences of Twelve Strains of a Stable Defined Moderately Diverse Mouse Microbiota 2 (sDMDMm2).</title>
        <authorList>
            <person name="Uchimura Y."/>
            <person name="Wyss M."/>
            <person name="Brugiroux S."/>
            <person name="Limenitakis J.P."/>
            <person name="Stecher B."/>
            <person name="McCoy K.D."/>
            <person name="Macpherson A.J."/>
        </authorList>
    </citation>
    <scope>NUCLEOTIDE SEQUENCE</scope>
    <source>
        <strain evidence="3">YL58</strain>
    </source>
</reference>
<dbReference type="OrthoDB" id="9808317at2"/>
<dbReference type="InterPro" id="IPR036465">
    <property type="entry name" value="vWFA_dom_sf"/>
</dbReference>
<evidence type="ECO:0000259" key="2">
    <source>
        <dbReference type="PROSITE" id="PS50234"/>
    </source>
</evidence>
<dbReference type="AlphaFoldDB" id="A0A1C7IF92"/>
<dbReference type="KEGG" id="byl:A4V09_18285"/>
<dbReference type="SUPFAM" id="SSF53300">
    <property type="entry name" value="vWA-like"/>
    <property type="match status" value="1"/>
</dbReference>
<dbReference type="Pfam" id="PF11775">
    <property type="entry name" value="CobT_C"/>
    <property type="match status" value="1"/>
</dbReference>
<dbReference type="RefSeq" id="WP_065543643.1">
    <property type="nucleotide sequence ID" value="NZ_CP015405.2"/>
</dbReference>
<feature type="domain" description="VWFA" evidence="2">
    <location>
        <begin position="566"/>
        <end position="750"/>
    </location>
</feature>
<accession>A0A1C7IF92</accession>
<sequence length="750" mass="84350">MARVNHKLVKQRLNEQRSKISDRQFFSSRLLAGHFEDLAAAQTRRYRYNRRVRVNLYWKPREKHVASTDNMLIRINAGNSMVTKVKGRENRYQIVCGMFAHELGHVLYTDFLAAQTHTNYLGSYRWYPYPPDLKTTADARNEKAFWNYVKTDPKNLEMVQMVSHYISNVIEDGYIENRMLNNFPGTLGYGLEKLREQHFEHIETVTQLIENEDEGKHIFESILQIMLSYGKFGEIKYGDEPLSDERIQSVFGLITDIDSALMSKSGKDRLNVVNMVLVRCWDYIESFCEECKKRQEEAEASGGSTSLAETLSEVLGAITGGSELGEGNSTPVPEASGETEESATAGKRAQTHADAENEDDSQTDSKTEENPSGSGESDNSSDEDAIPLNGRNSGSGKEETSDTEQGRIPYHQSESLSEPVGGSVEKNEDYEREHYDRAAADIERLLDKMAEKAACEQLENERIQELNDVAQNISYGNIHEGVPIRINRIASVDEELIEQYNAIAGPLINISRQLQKSLQKQLKENRRGGKLTGLIMGRRLDVHALCRNDGKVFYKNNLPNEIPELAVGLLLDESGSMCSCDRCTYARASAIILYDFCQSLDIPVMVYGHSTDYTDVGNTVALYSYAEFDGFDHDDKYRMMDIAARGSNRDGAALRFVAEQLSKRPEAVKILILVSDGQPADSGYSGSAAEEDLRGIKQEYQRKGILFVAAAIGDDKQNIERIYGDSFMDISDLKQLPTKLTAVVKRHIRV</sequence>
<dbReference type="InterPro" id="IPR002035">
    <property type="entry name" value="VWF_A"/>
</dbReference>
<dbReference type="STRING" id="1796616.A4V09_18285"/>
<dbReference type="PANTHER" id="PTHR41248">
    <property type="entry name" value="NORD PROTEIN"/>
    <property type="match status" value="1"/>
</dbReference>
<dbReference type="Proteomes" id="UP000092574">
    <property type="component" value="Chromosome"/>
</dbReference>
<proteinExistence type="predicted"/>
<evidence type="ECO:0000313" key="4">
    <source>
        <dbReference type="Proteomes" id="UP000092574"/>
    </source>
</evidence>
<gene>
    <name evidence="3" type="ORF">A4V09_18285</name>
</gene>
<organism evidence="3 4">
    <name type="scientific">Blautia pseudococcoides</name>
    <dbReference type="NCBI Taxonomy" id="1796616"/>
    <lineage>
        <taxon>Bacteria</taxon>
        <taxon>Bacillati</taxon>
        <taxon>Bacillota</taxon>
        <taxon>Clostridia</taxon>
        <taxon>Lachnospirales</taxon>
        <taxon>Lachnospiraceae</taxon>
        <taxon>Blautia</taxon>
    </lineage>
</organism>
<dbReference type="InterPro" id="IPR051928">
    <property type="entry name" value="NorD/CobT"/>
</dbReference>